<sequence>MLKPSDPQNITSSCELFTPYGITPGLVKQVREKFQSEISMNELSRNIQSGVKHHSATARLTCAYQNLLHSDNGIQRHNTYPNRRIQSTGRVSDLPTPTSLTAYKVNGRPRTESFLDTLKPSRESFTSQVRVGESGKSTAPVHPNEYRTQTAISGHRIENTSRYNNLPSNISSVEQDEGRPINHDLLNSNENKNKPKESKASSSTKNNTRTDFKQPAILPKPSKKGTKAASDQINTYIMLMNIPFLKNQKILLVKRQKAETYKVGILCSITRHVLKIQVTEIRLLG</sequence>
<evidence type="ECO:0000256" key="1">
    <source>
        <dbReference type="SAM" id="MobiDB-lite"/>
    </source>
</evidence>
<dbReference type="AlphaFoldDB" id="A0AA85B582"/>
<proteinExistence type="predicted"/>
<organism evidence="2 3">
    <name type="scientific">Schistosoma mattheei</name>
    <dbReference type="NCBI Taxonomy" id="31246"/>
    <lineage>
        <taxon>Eukaryota</taxon>
        <taxon>Metazoa</taxon>
        <taxon>Spiralia</taxon>
        <taxon>Lophotrochozoa</taxon>
        <taxon>Platyhelminthes</taxon>
        <taxon>Trematoda</taxon>
        <taxon>Digenea</taxon>
        <taxon>Strigeidida</taxon>
        <taxon>Schistosomatoidea</taxon>
        <taxon>Schistosomatidae</taxon>
        <taxon>Schistosoma</taxon>
    </lineage>
</organism>
<evidence type="ECO:0000313" key="3">
    <source>
        <dbReference type="WBParaSite" id="SMTH1_33730.1"/>
    </source>
</evidence>
<feature type="compositionally biased region" description="Polar residues" evidence="1">
    <location>
        <begin position="160"/>
        <end position="173"/>
    </location>
</feature>
<name>A0AA85B582_9TREM</name>
<protein>
    <submittedName>
        <fullName evidence="3">Uncharacterized protein</fullName>
    </submittedName>
</protein>
<dbReference type="Proteomes" id="UP000050791">
    <property type="component" value="Unassembled WGS sequence"/>
</dbReference>
<feature type="region of interest" description="Disordered" evidence="1">
    <location>
        <begin position="117"/>
        <end position="227"/>
    </location>
</feature>
<accession>A0AA85B582</accession>
<reference evidence="3" key="1">
    <citation type="submission" date="2023-11" db="UniProtKB">
        <authorList>
            <consortium name="WormBaseParasite"/>
        </authorList>
    </citation>
    <scope>IDENTIFICATION</scope>
</reference>
<evidence type="ECO:0000313" key="2">
    <source>
        <dbReference type="Proteomes" id="UP000050791"/>
    </source>
</evidence>
<dbReference type="WBParaSite" id="SMTH1_33730.1">
    <property type="protein sequence ID" value="SMTH1_33730.1"/>
    <property type="gene ID" value="SMTH1_33730"/>
</dbReference>